<dbReference type="InterPro" id="IPR018303">
    <property type="entry name" value="ATPase_P-typ_P_site"/>
</dbReference>
<dbReference type="Pfam" id="PF24534">
    <property type="entry name" value="HMA_PCA1"/>
    <property type="match status" value="1"/>
</dbReference>
<dbReference type="RefSeq" id="XP_030999003.1">
    <property type="nucleotide sequence ID" value="XM_031135048.1"/>
</dbReference>
<dbReference type="PANTHER" id="PTHR46594:SF4">
    <property type="entry name" value="P-TYPE CATION-TRANSPORTING ATPASE"/>
    <property type="match status" value="1"/>
</dbReference>
<dbReference type="SFLD" id="SFLDG00002">
    <property type="entry name" value="C1.7:_P-type_atpase_like"/>
    <property type="match status" value="1"/>
</dbReference>
<dbReference type="InterPro" id="IPR006121">
    <property type="entry name" value="HMA_dom"/>
</dbReference>
<dbReference type="PROSITE" id="PS00154">
    <property type="entry name" value="ATPASE_E1_E2"/>
    <property type="match status" value="1"/>
</dbReference>
<dbReference type="GO" id="GO:0046872">
    <property type="term" value="F:metal ion binding"/>
    <property type="evidence" value="ECO:0007669"/>
    <property type="project" value="UniProtKB-KW"/>
</dbReference>
<dbReference type="CDD" id="cd00371">
    <property type="entry name" value="HMA"/>
    <property type="match status" value="1"/>
</dbReference>
<dbReference type="Pfam" id="PF00122">
    <property type="entry name" value="E1-E2_ATPase"/>
    <property type="match status" value="1"/>
</dbReference>
<dbReference type="GO" id="GO:0030003">
    <property type="term" value="P:intracellular monoatomic cation homeostasis"/>
    <property type="evidence" value="ECO:0007669"/>
    <property type="project" value="UniProtKB-ARBA"/>
</dbReference>
<evidence type="ECO:0000259" key="10">
    <source>
        <dbReference type="Pfam" id="PF24534"/>
    </source>
</evidence>
<evidence type="ECO:0000256" key="7">
    <source>
        <dbReference type="RuleBase" id="RU362081"/>
    </source>
</evidence>
<dbReference type="FunFam" id="2.70.150.10:FF:000002">
    <property type="entry name" value="Copper-transporting ATPase 1, putative"/>
    <property type="match status" value="1"/>
</dbReference>
<dbReference type="SFLD" id="SFLDS00003">
    <property type="entry name" value="Haloacid_Dehalogenase"/>
    <property type="match status" value="1"/>
</dbReference>
<sequence>MGASCCSKPKQPDQAQMHDQDHDHDHDHGHDHDNRQDSDADSTTSSTCCGAEEHCDVSTNHPHEHDPGGHRTDSACDTHVQTAFAKYSNYLAQLRCICRSVIESGGTTQLNICCAGIRPKKPPGNKHIHSNCSQDRIESTIELDRRAIGHPSNIIDLEKPGTTESVNFLVSGMDCTSCADKLMLVFGSITGVSQPHVNFVMGTGGFQVDTSATNADEAIRRATVASGFALTKVVGGTYFLDVLASPAERRPLVNNPPRGVTDIQALDKLTLRLSYDPAIVGARDLFDSLVQRCRGLAPICTDPQLQNSQRRLWDQLVKTTLAAVLTVPVATVSWGSFPIDDRTSAIMSLVLATLVQAIAVPEFYRPAASALWHSRTFEMDMLVVMSITAAYIYSVVAFGFQMAGKPLDEGHFFETSTMLITLILVGRLIAAFARVQAVAAVSMRSNQGNTALLVTDTGDRQIDARLLQHGDRFKLLPHHRIPTDGLVISGESEVDESMLTGESLPVAKGKGSKVIAGTINGDGVMVAQLTRLPGNNTVTDIARLVEEAANSNPKIQDLANKVAGWFVPAMAAIAVVVLLVWLAIGIRGQHYGAGRSIGNAITYTVAILAVACPCALGLAVPMVLVVAGGIAAKGGVIIKSAETTERARKTTDVVLDKTGTITEDELAVEEQKVLLPQPQQDLIAVVKALVAGGKHPVSSAVDKHLEQQVSGPLPDVRNIRAVPGAGIQAEYEGTIMRAGNARWTNTEAVAEVMDLQQAGLTTLIVTRDSVPIVVFGLAAKIRREAVSVISMLRARDITVHLVSGDQVLAAKAVAAAVGISPEHVVGGCTPNEKREYVARLMQDGLKRIVFCGDGTNDAGAVAQAHVGIHMGGGLGSSDITQGAADVVLLKGLGGIPFLLDISRASFHRMAFNFLWSAVYNVLAVTMASGAWVKFRIPPAYAGLGEMVSVIPVVLAAASLLFARIRQDPKSTKGELSRS</sequence>
<comment type="similarity">
    <text evidence="7">Belongs to the cation transport ATPase (P-type) (TC 3.A.3) family. Type IB subfamily.</text>
</comment>
<dbReference type="InterPro" id="IPR027256">
    <property type="entry name" value="P-typ_ATPase_IB"/>
</dbReference>
<dbReference type="Pfam" id="PF00702">
    <property type="entry name" value="Hydrolase"/>
    <property type="match status" value="1"/>
</dbReference>
<dbReference type="InParanoid" id="A0A507B4V3"/>
<dbReference type="InterPro" id="IPR044492">
    <property type="entry name" value="P_typ_ATPase_HD_dom"/>
</dbReference>
<dbReference type="Gene3D" id="3.30.70.100">
    <property type="match status" value="1"/>
</dbReference>
<feature type="transmembrane region" description="Helical" evidence="7">
    <location>
        <begin position="913"/>
        <end position="934"/>
    </location>
</feature>
<dbReference type="SUPFAM" id="SSF55008">
    <property type="entry name" value="HMA, heavy metal-associated domain"/>
    <property type="match status" value="1"/>
</dbReference>
<name>A0A507B4V3_9PEZI</name>
<dbReference type="InterPro" id="IPR023299">
    <property type="entry name" value="ATPase_P-typ_cyto_dom_N"/>
</dbReference>
<feature type="domain" description="P-type ATPase A" evidence="9">
    <location>
        <begin position="449"/>
        <end position="546"/>
    </location>
</feature>
<dbReference type="PRINTS" id="PR00119">
    <property type="entry name" value="CATATPASE"/>
</dbReference>
<evidence type="ECO:0000256" key="5">
    <source>
        <dbReference type="ARBA" id="ARBA00022989"/>
    </source>
</evidence>
<dbReference type="Gene3D" id="2.70.150.10">
    <property type="entry name" value="Calcium-transporting ATPase, cytoplasmic transduction domain A"/>
    <property type="match status" value="1"/>
</dbReference>
<evidence type="ECO:0000256" key="4">
    <source>
        <dbReference type="ARBA" id="ARBA00022967"/>
    </source>
</evidence>
<dbReference type="InterPro" id="IPR056236">
    <property type="entry name" value="HMA_PCA1"/>
</dbReference>
<dbReference type="SFLD" id="SFLDF00027">
    <property type="entry name" value="p-type_atpase"/>
    <property type="match status" value="1"/>
</dbReference>
<comment type="caution">
    <text evidence="11">The sequence shown here is derived from an EMBL/GenBank/DDBJ whole genome shotgun (WGS) entry which is preliminary data.</text>
</comment>
<dbReference type="SUPFAM" id="SSF81665">
    <property type="entry name" value="Calcium ATPase, transmembrane domain M"/>
    <property type="match status" value="1"/>
</dbReference>
<feature type="transmembrane region" description="Helical" evidence="7">
    <location>
        <begin position="562"/>
        <end position="584"/>
    </location>
</feature>
<accession>A0A507B4V3</accession>
<proteinExistence type="inferred from homology"/>
<dbReference type="Gene3D" id="3.40.50.1000">
    <property type="entry name" value="HAD superfamily/HAD-like"/>
    <property type="match status" value="1"/>
</dbReference>
<dbReference type="AlphaFoldDB" id="A0A507B4V3"/>
<dbReference type="GO" id="GO:0016887">
    <property type="term" value="F:ATP hydrolysis activity"/>
    <property type="evidence" value="ECO:0007669"/>
    <property type="project" value="InterPro"/>
</dbReference>
<feature type="transmembrane region" description="Helical" evidence="7">
    <location>
        <begin position="415"/>
        <end position="435"/>
    </location>
</feature>
<gene>
    <name evidence="11" type="ORF">E0L32_012230</name>
</gene>
<evidence type="ECO:0000256" key="3">
    <source>
        <dbReference type="ARBA" id="ARBA00022723"/>
    </source>
</evidence>
<dbReference type="GO" id="GO:0016020">
    <property type="term" value="C:membrane"/>
    <property type="evidence" value="ECO:0007669"/>
    <property type="project" value="UniProtKB-SubCell"/>
</dbReference>
<feature type="compositionally biased region" description="Basic and acidic residues" evidence="8">
    <location>
        <begin position="16"/>
        <end position="38"/>
    </location>
</feature>
<dbReference type="InterPro" id="IPR023214">
    <property type="entry name" value="HAD_sf"/>
</dbReference>
<dbReference type="GeneID" id="41979677"/>
<keyword evidence="3 7" id="KW-0479">Metal-binding</keyword>
<feature type="domain" description="PCA1 HMA heavy metal-associated" evidence="10">
    <location>
        <begin position="235"/>
        <end position="299"/>
    </location>
</feature>
<feature type="transmembrane region" description="Helical" evidence="7">
    <location>
        <begin position="604"/>
        <end position="630"/>
    </location>
</feature>
<keyword evidence="5 7" id="KW-1133">Transmembrane helix</keyword>
<dbReference type="InterPro" id="IPR036163">
    <property type="entry name" value="HMA_dom_sf"/>
</dbReference>
<dbReference type="NCBIfam" id="TIGR01511">
    <property type="entry name" value="ATPase-IB1_Cu"/>
    <property type="match status" value="1"/>
</dbReference>
<keyword evidence="12" id="KW-1185">Reference proteome</keyword>
<evidence type="ECO:0000256" key="2">
    <source>
        <dbReference type="ARBA" id="ARBA00022692"/>
    </source>
</evidence>
<dbReference type="GO" id="GO:0005524">
    <property type="term" value="F:ATP binding"/>
    <property type="evidence" value="ECO:0007669"/>
    <property type="project" value="UniProtKB-UniRule"/>
</dbReference>
<dbReference type="STRING" id="1093900.A0A507B4V3"/>
<protein>
    <submittedName>
        <fullName evidence="11">Uncharacterized protein</fullName>
    </submittedName>
</protein>
<dbReference type="EMBL" id="SKBQ01000146">
    <property type="protein sequence ID" value="TPX17292.1"/>
    <property type="molecule type" value="Genomic_DNA"/>
</dbReference>
<reference evidence="11 12" key="1">
    <citation type="submission" date="2019-06" db="EMBL/GenBank/DDBJ databases">
        <title>Draft genome sequence of the filamentous fungus Phialemoniopsis curvata isolated from diesel fuel.</title>
        <authorList>
            <person name="Varaljay V.A."/>
            <person name="Lyon W.J."/>
            <person name="Crouch A.L."/>
            <person name="Drake C.E."/>
            <person name="Hollomon J.M."/>
            <person name="Nadeau L.J."/>
            <person name="Nunn H.S."/>
            <person name="Stevenson B.S."/>
            <person name="Bojanowski C.L."/>
            <person name="Crookes-Goodson W.J."/>
        </authorList>
    </citation>
    <scope>NUCLEOTIDE SEQUENCE [LARGE SCALE GENOMIC DNA]</scope>
    <source>
        <strain evidence="11 12">D216</strain>
    </source>
</reference>
<dbReference type="InterPro" id="IPR008250">
    <property type="entry name" value="ATPase_P-typ_transduc_dom_A_sf"/>
</dbReference>
<keyword evidence="7" id="KW-0067">ATP-binding</keyword>
<evidence type="ECO:0000256" key="1">
    <source>
        <dbReference type="ARBA" id="ARBA00004370"/>
    </source>
</evidence>
<keyword evidence="6 7" id="KW-0472">Membrane</keyword>
<comment type="subcellular location">
    <subcellularLocation>
        <location evidence="1 7">Membrane</location>
    </subcellularLocation>
</comment>
<dbReference type="NCBIfam" id="TIGR01494">
    <property type="entry name" value="ATPase_P-type"/>
    <property type="match status" value="1"/>
</dbReference>
<dbReference type="PANTHER" id="PTHR46594">
    <property type="entry name" value="P-TYPE CATION-TRANSPORTING ATPASE"/>
    <property type="match status" value="1"/>
</dbReference>
<feature type="region of interest" description="Disordered" evidence="8">
    <location>
        <begin position="1"/>
        <end position="45"/>
    </location>
</feature>
<dbReference type="SUPFAM" id="SSF81653">
    <property type="entry name" value="Calcium ATPase, transduction domain A"/>
    <property type="match status" value="1"/>
</dbReference>
<evidence type="ECO:0000313" key="12">
    <source>
        <dbReference type="Proteomes" id="UP000319257"/>
    </source>
</evidence>
<dbReference type="InterPro" id="IPR023298">
    <property type="entry name" value="ATPase_P-typ_TM_dom_sf"/>
</dbReference>
<keyword evidence="4" id="KW-1278">Translocase</keyword>
<feature type="transmembrane region" description="Helical" evidence="7">
    <location>
        <begin position="381"/>
        <end position="403"/>
    </location>
</feature>
<evidence type="ECO:0000256" key="6">
    <source>
        <dbReference type="ARBA" id="ARBA00023136"/>
    </source>
</evidence>
<dbReference type="InterPro" id="IPR059000">
    <property type="entry name" value="ATPase_P-type_domA"/>
</dbReference>
<dbReference type="NCBIfam" id="TIGR01525">
    <property type="entry name" value="ATPase-IB_hvy"/>
    <property type="match status" value="1"/>
</dbReference>
<dbReference type="InterPro" id="IPR001757">
    <property type="entry name" value="P_typ_ATPase"/>
</dbReference>
<dbReference type="Proteomes" id="UP000319257">
    <property type="component" value="Unassembled WGS sequence"/>
</dbReference>
<organism evidence="11 12">
    <name type="scientific">Thyridium curvatum</name>
    <dbReference type="NCBI Taxonomy" id="1093900"/>
    <lineage>
        <taxon>Eukaryota</taxon>
        <taxon>Fungi</taxon>
        <taxon>Dikarya</taxon>
        <taxon>Ascomycota</taxon>
        <taxon>Pezizomycotina</taxon>
        <taxon>Sordariomycetes</taxon>
        <taxon>Sordariomycetidae</taxon>
        <taxon>Thyridiales</taxon>
        <taxon>Thyridiaceae</taxon>
        <taxon>Thyridium</taxon>
    </lineage>
</organism>
<evidence type="ECO:0000256" key="8">
    <source>
        <dbReference type="SAM" id="MobiDB-lite"/>
    </source>
</evidence>
<dbReference type="SUPFAM" id="SSF56784">
    <property type="entry name" value="HAD-like"/>
    <property type="match status" value="1"/>
</dbReference>
<evidence type="ECO:0000259" key="9">
    <source>
        <dbReference type="Pfam" id="PF00122"/>
    </source>
</evidence>
<dbReference type="OrthoDB" id="432719at2759"/>
<evidence type="ECO:0000313" key="11">
    <source>
        <dbReference type="EMBL" id="TPX17292.1"/>
    </source>
</evidence>
<keyword evidence="7" id="KW-0547">Nucleotide-binding</keyword>
<feature type="transmembrane region" description="Helical" evidence="7">
    <location>
        <begin position="940"/>
        <end position="962"/>
    </location>
</feature>
<dbReference type="Gene3D" id="3.40.1110.10">
    <property type="entry name" value="Calcium-transporting ATPase, cytoplasmic domain N"/>
    <property type="match status" value="1"/>
</dbReference>
<dbReference type="InterPro" id="IPR036412">
    <property type="entry name" value="HAD-like_sf"/>
</dbReference>
<keyword evidence="2 7" id="KW-0812">Transmembrane</keyword>
<dbReference type="GO" id="GO:0019829">
    <property type="term" value="F:ATPase-coupled monoatomic cation transmembrane transporter activity"/>
    <property type="evidence" value="ECO:0007669"/>
    <property type="project" value="InterPro"/>
</dbReference>